<protein>
    <submittedName>
        <fullName evidence="1">UBN2_2 domain-containing protein</fullName>
    </submittedName>
</protein>
<dbReference type="PANTHER" id="PTHR47592:SF29">
    <property type="entry name" value="ZINC FINGER, CCHC-TYPE"/>
    <property type="match status" value="1"/>
</dbReference>
<dbReference type="AlphaFoldDB" id="A0A1Q3APN3"/>
<comment type="caution">
    <text evidence="1">The sequence shown here is derived from an EMBL/GenBank/DDBJ whole genome shotgun (WGS) entry which is preliminary data.</text>
</comment>
<dbReference type="InParanoid" id="A0A1Q3APN3"/>
<dbReference type="Pfam" id="PF14223">
    <property type="entry name" value="Retrotran_gag_2"/>
    <property type="match status" value="1"/>
</dbReference>
<sequence length="156" mass="18951">MDFNKLEHFDGGNFYRWQKKMFFLLTTLKVYYVINVPRPELAENETMVQIRERQKWIQDDEICRGHILNAMSNTLFDAYHNVPTTKELWTQFEARYMKEDVASKRFLITKFTSYKMMDSRSVMEQFHEIKNMLDHFSQYKLNMDEPIIVTKIIDKL</sequence>
<dbReference type="PANTHER" id="PTHR47592">
    <property type="entry name" value="PBF68 PROTEIN"/>
    <property type="match status" value="1"/>
</dbReference>
<gene>
    <name evidence="1" type="ORF">CFOL_v3_01191</name>
</gene>
<dbReference type="OrthoDB" id="1653584at2759"/>
<name>A0A1Q3APN3_CEPFO</name>
<keyword evidence="2" id="KW-1185">Reference proteome</keyword>
<reference evidence="2" key="1">
    <citation type="submission" date="2016-04" db="EMBL/GenBank/DDBJ databases">
        <title>Cephalotus genome sequencing.</title>
        <authorList>
            <person name="Fukushima K."/>
            <person name="Hasebe M."/>
            <person name="Fang X."/>
        </authorList>
    </citation>
    <scope>NUCLEOTIDE SEQUENCE [LARGE SCALE GENOMIC DNA]</scope>
    <source>
        <strain evidence="2">cv. St1</strain>
    </source>
</reference>
<dbReference type="EMBL" id="BDDD01000037">
    <property type="protein sequence ID" value="GAV57654.1"/>
    <property type="molecule type" value="Genomic_DNA"/>
</dbReference>
<evidence type="ECO:0000313" key="1">
    <source>
        <dbReference type="EMBL" id="GAV57654.1"/>
    </source>
</evidence>
<organism evidence="1 2">
    <name type="scientific">Cephalotus follicularis</name>
    <name type="common">Albany pitcher plant</name>
    <dbReference type="NCBI Taxonomy" id="3775"/>
    <lineage>
        <taxon>Eukaryota</taxon>
        <taxon>Viridiplantae</taxon>
        <taxon>Streptophyta</taxon>
        <taxon>Embryophyta</taxon>
        <taxon>Tracheophyta</taxon>
        <taxon>Spermatophyta</taxon>
        <taxon>Magnoliopsida</taxon>
        <taxon>eudicotyledons</taxon>
        <taxon>Gunneridae</taxon>
        <taxon>Pentapetalae</taxon>
        <taxon>rosids</taxon>
        <taxon>fabids</taxon>
        <taxon>Oxalidales</taxon>
        <taxon>Cephalotaceae</taxon>
        <taxon>Cephalotus</taxon>
    </lineage>
</organism>
<proteinExistence type="predicted"/>
<accession>A0A1Q3APN3</accession>
<evidence type="ECO:0000313" key="2">
    <source>
        <dbReference type="Proteomes" id="UP000187406"/>
    </source>
</evidence>
<dbReference type="Proteomes" id="UP000187406">
    <property type="component" value="Unassembled WGS sequence"/>
</dbReference>